<feature type="region of interest" description="Disordered" evidence="4">
    <location>
        <begin position="50"/>
        <end position="75"/>
    </location>
</feature>
<dbReference type="SUPFAM" id="SSF50978">
    <property type="entry name" value="WD40 repeat-like"/>
    <property type="match status" value="1"/>
</dbReference>
<sequence length="427" mass="46914">MAQVDAVRSLALDLPPSCIAFCPTLSNFFVVGTYYLHGKEQQGDLLLREANNNNSNNAEPLSGDPESTPPSPDECVQKRTGSLILFRLEQDNITRVSTITTDFAILDIQWSLHADKVGDTLLAVATSTGLLAFYRLDAARQELVLSCVKRICDSTILVLSLTWHPFRPHVLGLTLSNGNVLLCECNSSSSSTEDQLWSQDAVITTHGIQQHELEAWTMAFTTQTALTLSGGDDILLQCSQIQDEGEDMHIEALWKDRKLHEAGVTAILPLSDTLVVTGSYDDHIRVLSLPSVGRRQTLASLYLGGGVWRLKVLAQEKAAVAVPTCQNMQEASDSALRQPCTSLVLLASCMHAGARIVRLVRSRDEEWTFEVLARFEEHKSMNYGSDVQPERKGPGGSGGVRSIVSTSFYDRLLCLWKIDMAKIVPSN</sequence>
<gene>
    <name evidence="5" type="ORF">AC578_2710</name>
</gene>
<evidence type="ECO:0000256" key="4">
    <source>
        <dbReference type="SAM" id="MobiDB-lite"/>
    </source>
</evidence>
<dbReference type="InterPro" id="IPR015943">
    <property type="entry name" value="WD40/YVTN_repeat-like_dom_sf"/>
</dbReference>
<keyword evidence="6" id="KW-1185">Reference proteome</keyword>
<dbReference type="InterPro" id="IPR036322">
    <property type="entry name" value="WD40_repeat_dom_sf"/>
</dbReference>
<reference evidence="5 6" key="1">
    <citation type="submission" date="2015-07" db="EMBL/GenBank/DDBJ databases">
        <title>Comparative genomics of the Sigatoka disease complex on banana suggests a link between parallel evolutionary changes in Pseudocercospora fijiensis and Pseudocercospora eumusae and increased virulence on the banana host.</title>
        <authorList>
            <person name="Chang T.-C."/>
            <person name="Salvucci A."/>
            <person name="Crous P.W."/>
            <person name="Stergiopoulos I."/>
        </authorList>
    </citation>
    <scope>NUCLEOTIDE SEQUENCE [LARGE SCALE GENOMIC DNA]</scope>
    <source>
        <strain evidence="5 6">CBS 114824</strain>
    </source>
</reference>
<dbReference type="AlphaFoldDB" id="A0A139HFX4"/>
<evidence type="ECO:0008006" key="7">
    <source>
        <dbReference type="Google" id="ProtNLM"/>
    </source>
</evidence>
<keyword evidence="1" id="KW-0853">WD repeat</keyword>
<accession>A0A139HFX4</accession>
<evidence type="ECO:0000313" key="6">
    <source>
        <dbReference type="Proteomes" id="UP000070133"/>
    </source>
</evidence>
<evidence type="ECO:0000256" key="2">
    <source>
        <dbReference type="ARBA" id="ARBA00022737"/>
    </source>
</evidence>
<dbReference type="OrthoDB" id="1930760at2759"/>
<dbReference type="Gene3D" id="2.130.10.10">
    <property type="entry name" value="YVTN repeat-like/Quinoprotein amine dehydrogenase"/>
    <property type="match status" value="1"/>
</dbReference>
<dbReference type="GO" id="GO:0061685">
    <property type="term" value="F:diphthine methylesterase activity"/>
    <property type="evidence" value="ECO:0007669"/>
    <property type="project" value="TreeGrafter"/>
</dbReference>
<dbReference type="STRING" id="321146.A0A139HFX4"/>
<comment type="caution">
    <text evidence="5">The sequence shown here is derived from an EMBL/GenBank/DDBJ whole genome shotgun (WGS) entry which is preliminary data.</text>
</comment>
<dbReference type="InterPro" id="IPR052415">
    <property type="entry name" value="Diphthine_MTase"/>
</dbReference>
<dbReference type="PANTHER" id="PTHR46042">
    <property type="entry name" value="DIPHTHINE METHYLTRANSFERASE"/>
    <property type="match status" value="1"/>
</dbReference>
<dbReference type="EMBL" id="LFZN01000057">
    <property type="protein sequence ID" value="KXT01333.1"/>
    <property type="molecule type" value="Genomic_DNA"/>
</dbReference>
<keyword evidence="2" id="KW-0677">Repeat</keyword>
<comment type="pathway">
    <text evidence="3">Protein modification.</text>
</comment>
<dbReference type="PANTHER" id="PTHR46042:SF1">
    <property type="entry name" value="DIPHTHINE METHYLTRANSFERASE"/>
    <property type="match status" value="1"/>
</dbReference>
<evidence type="ECO:0000313" key="5">
    <source>
        <dbReference type="EMBL" id="KXT01333.1"/>
    </source>
</evidence>
<dbReference type="Proteomes" id="UP000070133">
    <property type="component" value="Unassembled WGS sequence"/>
</dbReference>
<proteinExistence type="predicted"/>
<dbReference type="GO" id="GO:0005737">
    <property type="term" value="C:cytoplasm"/>
    <property type="evidence" value="ECO:0007669"/>
    <property type="project" value="TreeGrafter"/>
</dbReference>
<evidence type="ECO:0000256" key="1">
    <source>
        <dbReference type="ARBA" id="ARBA00022574"/>
    </source>
</evidence>
<evidence type="ECO:0000256" key="3">
    <source>
        <dbReference type="ARBA" id="ARBA00043952"/>
    </source>
</evidence>
<name>A0A139HFX4_9PEZI</name>
<dbReference type="GO" id="GO:0017183">
    <property type="term" value="P:protein histidyl modification to diphthamide"/>
    <property type="evidence" value="ECO:0007669"/>
    <property type="project" value="TreeGrafter"/>
</dbReference>
<protein>
    <recommendedName>
        <fullName evidence="7">Anaphase-promoting complex subunit 4 WD40 domain-containing protein</fullName>
    </recommendedName>
</protein>
<organism evidence="5 6">
    <name type="scientific">Pseudocercospora eumusae</name>
    <dbReference type="NCBI Taxonomy" id="321146"/>
    <lineage>
        <taxon>Eukaryota</taxon>
        <taxon>Fungi</taxon>
        <taxon>Dikarya</taxon>
        <taxon>Ascomycota</taxon>
        <taxon>Pezizomycotina</taxon>
        <taxon>Dothideomycetes</taxon>
        <taxon>Dothideomycetidae</taxon>
        <taxon>Mycosphaerellales</taxon>
        <taxon>Mycosphaerellaceae</taxon>
        <taxon>Pseudocercospora</taxon>
    </lineage>
</organism>